<accession>M0QJC6</accession>
<gene>
    <name evidence="2" type="ORF">GS4_17_00540</name>
</gene>
<dbReference type="EMBL" id="BANX01000017">
    <property type="protein sequence ID" value="GAC68668.1"/>
    <property type="molecule type" value="Genomic_DNA"/>
</dbReference>
<dbReference type="Gene3D" id="1.20.120.450">
    <property type="entry name" value="dinb family like domain"/>
    <property type="match status" value="1"/>
</dbReference>
<evidence type="ECO:0000313" key="2">
    <source>
        <dbReference type="EMBL" id="GAC68668.1"/>
    </source>
</evidence>
<dbReference type="Proteomes" id="UP000011666">
    <property type="component" value="Unassembled WGS sequence"/>
</dbReference>
<dbReference type="AlphaFoldDB" id="M0QJC6"/>
<sequence length="265" mass="28924">MFSRFDFIDAARAAADQFVTLVDAVDDPDLALSATPGWTITDCLGHVASTPSRYHELIDGRGTYAATALDLPDFNAKQIANLTTRDRRTLCTRLLTDLDELLDTVAHLGACVPKFTFDGGSHVRADVALGMLIGEFLVHGHDIAREVGARWDIDPQYAALVVRGRNNVLLGWSDADACVGYTATYDIRLRGVDERFVYEFTDGELEIDPADPRPADVHLSLDPVAALLAGYGRVSAARTALSGRAIAWGTRPWLALTLPRRFRPA</sequence>
<dbReference type="RefSeq" id="WP_007621006.1">
    <property type="nucleotide sequence ID" value="NZ_BANX01000017.1"/>
</dbReference>
<keyword evidence="3" id="KW-1185">Reference proteome</keyword>
<comment type="caution">
    <text evidence="2">The sequence shown here is derived from an EMBL/GenBank/DDBJ whole genome shotgun (WGS) entry which is preliminary data.</text>
</comment>
<dbReference type="STRING" id="1223545.GS4_17_00540"/>
<evidence type="ECO:0000313" key="3">
    <source>
        <dbReference type="Proteomes" id="UP000011666"/>
    </source>
</evidence>
<dbReference type="SUPFAM" id="SSF109854">
    <property type="entry name" value="DinB/YfiT-like putative metalloenzymes"/>
    <property type="match status" value="1"/>
</dbReference>
<reference evidence="2 3" key="1">
    <citation type="submission" date="2013-01" db="EMBL/GenBank/DDBJ databases">
        <title>Whole genome shotgun sequence of Gordonia soli NBRC 108243.</title>
        <authorList>
            <person name="Isaki-Nakamura S."/>
            <person name="Hosoyama A."/>
            <person name="Tsuchikane K."/>
            <person name="Ando Y."/>
            <person name="Baba S."/>
            <person name="Ohji S."/>
            <person name="Hamada M."/>
            <person name="Tamura T."/>
            <person name="Yamazoe A."/>
            <person name="Yamazaki S."/>
            <person name="Fujita N."/>
        </authorList>
    </citation>
    <scope>NUCLEOTIDE SEQUENCE [LARGE SCALE GENOMIC DNA]</scope>
    <source>
        <strain evidence="2 3">NBRC 108243</strain>
    </source>
</reference>
<dbReference type="InterPro" id="IPR017517">
    <property type="entry name" value="Maleyloyr_isom"/>
</dbReference>
<feature type="domain" description="Mycothiol-dependent maleylpyruvate isomerase metal-binding" evidence="1">
    <location>
        <begin position="12"/>
        <end position="144"/>
    </location>
</feature>
<dbReference type="InterPro" id="IPR034660">
    <property type="entry name" value="DinB/YfiT-like"/>
</dbReference>
<dbReference type="eggNOG" id="COG3255">
    <property type="taxonomic scope" value="Bacteria"/>
</dbReference>
<dbReference type="NCBIfam" id="TIGR03083">
    <property type="entry name" value="maleylpyruvate isomerase family mycothiol-dependent enzyme"/>
    <property type="match status" value="1"/>
</dbReference>
<dbReference type="InterPro" id="IPR024344">
    <property type="entry name" value="MDMPI_metal-binding"/>
</dbReference>
<protein>
    <recommendedName>
        <fullName evidence="1">Mycothiol-dependent maleylpyruvate isomerase metal-binding domain-containing protein</fullName>
    </recommendedName>
</protein>
<dbReference type="GO" id="GO:0046872">
    <property type="term" value="F:metal ion binding"/>
    <property type="evidence" value="ECO:0007669"/>
    <property type="project" value="InterPro"/>
</dbReference>
<evidence type="ECO:0000259" key="1">
    <source>
        <dbReference type="Pfam" id="PF11716"/>
    </source>
</evidence>
<name>M0QJC6_9ACTN</name>
<organism evidence="2 3">
    <name type="scientific">Gordonia soli NBRC 108243</name>
    <dbReference type="NCBI Taxonomy" id="1223545"/>
    <lineage>
        <taxon>Bacteria</taxon>
        <taxon>Bacillati</taxon>
        <taxon>Actinomycetota</taxon>
        <taxon>Actinomycetes</taxon>
        <taxon>Mycobacteriales</taxon>
        <taxon>Gordoniaceae</taxon>
        <taxon>Gordonia</taxon>
    </lineage>
</organism>
<dbReference type="Pfam" id="PF11716">
    <property type="entry name" value="MDMPI_N"/>
    <property type="match status" value="1"/>
</dbReference>
<proteinExistence type="predicted"/>